<evidence type="ECO:0000313" key="3">
    <source>
        <dbReference type="Proteomes" id="UP000199679"/>
    </source>
</evidence>
<accession>A0A1H1XV12</accession>
<organism evidence="2 3">
    <name type="scientific">Mucilaginibacter mallensis</name>
    <dbReference type="NCBI Taxonomy" id="652787"/>
    <lineage>
        <taxon>Bacteria</taxon>
        <taxon>Pseudomonadati</taxon>
        <taxon>Bacteroidota</taxon>
        <taxon>Sphingobacteriia</taxon>
        <taxon>Sphingobacteriales</taxon>
        <taxon>Sphingobacteriaceae</taxon>
        <taxon>Mucilaginibacter</taxon>
    </lineage>
</organism>
<protein>
    <recommendedName>
        <fullName evidence="1">Contractile injection system tube protein N-terminal domain-containing protein</fullName>
    </recommendedName>
</protein>
<sequence length="226" mass="26030">MFSFQKLEKLKIKVYNAIERSGPAAVVFEVMFNPETYSITYNNRYGSQQGINTSGTSRKYELTHPETMSFKLIFDATAASDFGLSKKVDVSKEVSRFLKEAFYMDGDSHEPKYLKVEWGTLVFNCRLQSVTANYTLFDKSGKPLRAELSTSFFSDIKDSERLRRERKSSPDLTHKRVVKAHDTLPLLCKEIYGSENYYIHVAQANKLLSFRDLKPGQELFFPPIEK</sequence>
<dbReference type="EMBL" id="LT629740">
    <property type="protein sequence ID" value="SDT12861.1"/>
    <property type="molecule type" value="Genomic_DNA"/>
</dbReference>
<dbReference type="Proteomes" id="UP000199679">
    <property type="component" value="Chromosome I"/>
</dbReference>
<keyword evidence="3" id="KW-1185">Reference proteome</keyword>
<dbReference type="RefSeq" id="WP_091373153.1">
    <property type="nucleotide sequence ID" value="NZ_LT629740.1"/>
</dbReference>
<dbReference type="AlphaFoldDB" id="A0A1H1XV12"/>
<dbReference type="STRING" id="652787.SAMN05216490_2549"/>
<reference evidence="2 3" key="1">
    <citation type="submission" date="2016-10" db="EMBL/GenBank/DDBJ databases">
        <authorList>
            <person name="de Groot N.N."/>
        </authorList>
    </citation>
    <scope>NUCLEOTIDE SEQUENCE [LARGE SCALE GENOMIC DNA]</scope>
    <source>
        <strain evidence="2 3">MP1X4</strain>
    </source>
</reference>
<dbReference type="OrthoDB" id="9815939at2"/>
<proteinExistence type="predicted"/>
<evidence type="ECO:0000313" key="2">
    <source>
        <dbReference type="EMBL" id="SDT12861.1"/>
    </source>
</evidence>
<dbReference type="Pfam" id="PF19266">
    <property type="entry name" value="CIS_tube"/>
    <property type="match status" value="1"/>
</dbReference>
<evidence type="ECO:0000259" key="1">
    <source>
        <dbReference type="Pfam" id="PF19266"/>
    </source>
</evidence>
<name>A0A1H1XV12_MUCMA</name>
<dbReference type="InterPro" id="IPR045361">
    <property type="entry name" value="CIS_tube_prot_N"/>
</dbReference>
<feature type="domain" description="Contractile injection system tube protein N-terminal" evidence="1">
    <location>
        <begin position="6"/>
        <end position="161"/>
    </location>
</feature>
<gene>
    <name evidence="2" type="ORF">SAMN05216490_2549</name>
</gene>